<dbReference type="Proteomes" id="UP001642487">
    <property type="component" value="Chromosome 1"/>
</dbReference>
<reference evidence="1 2" key="1">
    <citation type="submission" date="2024-03" db="EMBL/GenBank/DDBJ databases">
        <authorList>
            <person name="Gkanogiannis A."/>
            <person name="Becerra Lopez-Lavalle L."/>
        </authorList>
    </citation>
    <scope>NUCLEOTIDE SEQUENCE [LARGE SCALE GENOMIC DNA]</scope>
</reference>
<name>A0ABP0XP32_9ROSI</name>
<dbReference type="EMBL" id="OZ021735">
    <property type="protein sequence ID" value="CAK9308706.1"/>
    <property type="molecule type" value="Genomic_DNA"/>
</dbReference>
<organism evidence="1 2">
    <name type="scientific">Citrullus colocynthis</name>
    <name type="common">colocynth</name>
    <dbReference type="NCBI Taxonomy" id="252529"/>
    <lineage>
        <taxon>Eukaryota</taxon>
        <taxon>Viridiplantae</taxon>
        <taxon>Streptophyta</taxon>
        <taxon>Embryophyta</taxon>
        <taxon>Tracheophyta</taxon>
        <taxon>Spermatophyta</taxon>
        <taxon>Magnoliopsida</taxon>
        <taxon>eudicotyledons</taxon>
        <taxon>Gunneridae</taxon>
        <taxon>Pentapetalae</taxon>
        <taxon>rosids</taxon>
        <taxon>fabids</taxon>
        <taxon>Cucurbitales</taxon>
        <taxon>Cucurbitaceae</taxon>
        <taxon>Benincaseae</taxon>
        <taxon>Citrullus</taxon>
    </lineage>
</organism>
<sequence>MLICKVADADSNHFGIHAVGHAVEPFCPGGYSDRGDHCQHIGRITSVNYNENDDEDEFDDTYKVVGKLSMSLSTSESTEAAEERAVGLELETISPEEQASDHPIIELHIVLAFEFDLEATIAGEDGVGLGNVED</sequence>
<evidence type="ECO:0000313" key="1">
    <source>
        <dbReference type="EMBL" id="CAK9308706.1"/>
    </source>
</evidence>
<proteinExistence type="predicted"/>
<accession>A0ABP0XP32</accession>
<keyword evidence="2" id="KW-1185">Reference proteome</keyword>
<gene>
    <name evidence="1" type="ORF">CITCOLO1_LOCUS220</name>
</gene>
<protein>
    <submittedName>
        <fullName evidence="1">Uncharacterized protein</fullName>
    </submittedName>
</protein>
<evidence type="ECO:0000313" key="2">
    <source>
        <dbReference type="Proteomes" id="UP001642487"/>
    </source>
</evidence>